<dbReference type="NCBIfam" id="TIGR00576">
    <property type="entry name" value="dut"/>
    <property type="match status" value="1"/>
</dbReference>
<feature type="domain" description="dUTPase-like" evidence="7">
    <location>
        <begin position="18"/>
        <end position="146"/>
    </location>
</feature>
<gene>
    <name evidence="5 8" type="primary">dut</name>
    <name evidence="8" type="ORF">OF850_09765</name>
</gene>
<comment type="function">
    <text evidence="5">This enzyme is involved in nucleotide metabolism: it produces dUMP, the immediate precursor of thymidine nucleotides and it decreases the intracellular concentration of dUTP so that uracil cannot be incorporated into DNA.</text>
</comment>
<evidence type="ECO:0000259" key="7">
    <source>
        <dbReference type="Pfam" id="PF00692"/>
    </source>
</evidence>
<evidence type="ECO:0000313" key="8">
    <source>
        <dbReference type="EMBL" id="MCW8085912.1"/>
    </source>
</evidence>
<dbReference type="CDD" id="cd07557">
    <property type="entry name" value="trimeric_dUTPase"/>
    <property type="match status" value="1"/>
</dbReference>
<keyword evidence="5" id="KW-0460">Magnesium</keyword>
<feature type="binding site" evidence="5">
    <location>
        <begin position="67"/>
        <end position="69"/>
    </location>
    <ligand>
        <name>substrate</name>
    </ligand>
</feature>
<keyword evidence="3 5" id="KW-0546">Nucleotide metabolism</keyword>
<dbReference type="Gene3D" id="2.70.40.10">
    <property type="match status" value="1"/>
</dbReference>
<dbReference type="InterPro" id="IPR036157">
    <property type="entry name" value="dUTPase-like_sf"/>
</dbReference>
<feature type="region of interest" description="Disordered" evidence="6">
    <location>
        <begin position="137"/>
        <end position="159"/>
    </location>
</feature>
<dbReference type="NCBIfam" id="NF001862">
    <property type="entry name" value="PRK00601.1"/>
    <property type="match status" value="1"/>
</dbReference>
<comment type="pathway">
    <text evidence="5">Pyrimidine metabolism; dUMP biosynthesis; dUMP from dCTP (dUTP route): step 2/2.</text>
</comment>
<dbReference type="InterPro" id="IPR008181">
    <property type="entry name" value="dUTPase"/>
</dbReference>
<dbReference type="Pfam" id="PF00692">
    <property type="entry name" value="dUTPase"/>
    <property type="match status" value="1"/>
</dbReference>
<dbReference type="EMBL" id="JAPFQI010000005">
    <property type="protein sequence ID" value="MCW8085912.1"/>
    <property type="molecule type" value="Genomic_DNA"/>
</dbReference>
<feature type="binding site" evidence="5">
    <location>
        <begin position="84"/>
        <end position="86"/>
    </location>
    <ligand>
        <name>substrate</name>
    </ligand>
</feature>
<keyword evidence="2 5" id="KW-0378">Hydrolase</keyword>
<name>A0ABT3NUT5_9PROT</name>
<evidence type="ECO:0000256" key="4">
    <source>
        <dbReference type="ARBA" id="ARBA00047686"/>
    </source>
</evidence>
<evidence type="ECO:0000256" key="5">
    <source>
        <dbReference type="HAMAP-Rule" id="MF_00116"/>
    </source>
</evidence>
<evidence type="ECO:0000313" key="9">
    <source>
        <dbReference type="Proteomes" id="UP001526430"/>
    </source>
</evidence>
<organism evidence="8 9">
    <name type="scientific">Sabulicella glaciei</name>
    <dbReference type="NCBI Taxonomy" id="2984948"/>
    <lineage>
        <taxon>Bacteria</taxon>
        <taxon>Pseudomonadati</taxon>
        <taxon>Pseudomonadota</taxon>
        <taxon>Alphaproteobacteria</taxon>
        <taxon>Acetobacterales</taxon>
        <taxon>Acetobacteraceae</taxon>
        <taxon>Sabulicella</taxon>
    </lineage>
</organism>
<evidence type="ECO:0000256" key="1">
    <source>
        <dbReference type="ARBA" id="ARBA00006581"/>
    </source>
</evidence>
<dbReference type="InterPro" id="IPR033704">
    <property type="entry name" value="dUTPase_trimeric"/>
</dbReference>
<dbReference type="PANTHER" id="PTHR11241:SF0">
    <property type="entry name" value="DEOXYURIDINE 5'-TRIPHOSPHATE NUCLEOTIDOHYDROLASE"/>
    <property type="match status" value="1"/>
</dbReference>
<dbReference type="GO" id="GO:0004170">
    <property type="term" value="F:dUTP diphosphatase activity"/>
    <property type="evidence" value="ECO:0007669"/>
    <property type="project" value="UniProtKB-EC"/>
</dbReference>
<sequence>MSALIVRVARLPSAEGLPLPTYATSGAAGMDLLAAAPCVVPPGGRALVPTGLRIALPPGFEMQVRPRSGLALRHGVSVLNTPGTVDEDYRGEVGVILFNSGTEPFAVARGDRVAQAVFAPVVRAAWEEVAGLDETARGEGGFGSTGHAAGNVANSLNKG</sequence>
<dbReference type="RefSeq" id="WP_301589861.1">
    <property type="nucleotide sequence ID" value="NZ_JAPFQI010000005.1"/>
</dbReference>
<keyword evidence="9" id="KW-1185">Reference proteome</keyword>
<keyword evidence="5" id="KW-0479">Metal-binding</keyword>
<protein>
    <recommendedName>
        <fullName evidence="5">Deoxyuridine 5'-triphosphate nucleotidohydrolase</fullName>
        <shortName evidence="5">dUTPase</shortName>
        <ecNumber evidence="5">3.6.1.23</ecNumber>
    </recommendedName>
    <alternativeName>
        <fullName evidence="5">dUTP pyrophosphatase</fullName>
    </alternativeName>
</protein>
<dbReference type="PANTHER" id="PTHR11241">
    <property type="entry name" value="DEOXYURIDINE 5'-TRIPHOSPHATE NUCLEOTIDOHYDROLASE"/>
    <property type="match status" value="1"/>
</dbReference>
<dbReference type="SUPFAM" id="SSF51283">
    <property type="entry name" value="dUTPase-like"/>
    <property type="match status" value="1"/>
</dbReference>
<comment type="caution">
    <text evidence="8">The sequence shown here is derived from an EMBL/GenBank/DDBJ whole genome shotgun (WGS) entry which is preliminary data.</text>
</comment>
<accession>A0ABT3NUT5</accession>
<dbReference type="InterPro" id="IPR029054">
    <property type="entry name" value="dUTPase-like"/>
</dbReference>
<proteinExistence type="inferred from homology"/>
<dbReference type="HAMAP" id="MF_00116">
    <property type="entry name" value="dUTPase_bact"/>
    <property type="match status" value="1"/>
</dbReference>
<evidence type="ECO:0000256" key="3">
    <source>
        <dbReference type="ARBA" id="ARBA00023080"/>
    </source>
</evidence>
<comment type="cofactor">
    <cofactor evidence="5">
        <name>Mg(2+)</name>
        <dbReference type="ChEBI" id="CHEBI:18420"/>
    </cofactor>
</comment>
<dbReference type="Proteomes" id="UP001526430">
    <property type="component" value="Unassembled WGS sequence"/>
</dbReference>
<comment type="catalytic activity">
    <reaction evidence="4 5">
        <text>dUTP + H2O = dUMP + diphosphate + H(+)</text>
        <dbReference type="Rhea" id="RHEA:10248"/>
        <dbReference type="ChEBI" id="CHEBI:15377"/>
        <dbReference type="ChEBI" id="CHEBI:15378"/>
        <dbReference type="ChEBI" id="CHEBI:33019"/>
        <dbReference type="ChEBI" id="CHEBI:61555"/>
        <dbReference type="ChEBI" id="CHEBI:246422"/>
        <dbReference type="EC" id="3.6.1.23"/>
    </reaction>
</comment>
<dbReference type="EC" id="3.6.1.23" evidence="5"/>
<evidence type="ECO:0000256" key="2">
    <source>
        <dbReference type="ARBA" id="ARBA00022801"/>
    </source>
</evidence>
<comment type="caution">
    <text evidence="5">Lacks conserved residue(s) required for the propagation of feature annotation.</text>
</comment>
<evidence type="ECO:0000256" key="6">
    <source>
        <dbReference type="SAM" id="MobiDB-lite"/>
    </source>
</evidence>
<feature type="binding site" evidence="5">
    <location>
        <position position="80"/>
    </location>
    <ligand>
        <name>substrate</name>
    </ligand>
</feature>
<comment type="similarity">
    <text evidence="1 5">Belongs to the dUTPase family.</text>
</comment>
<reference evidence="8 9" key="1">
    <citation type="submission" date="2022-10" db="EMBL/GenBank/DDBJ databases">
        <title>Roseococcus glaciei nov., sp. nov., isolated from glacier.</title>
        <authorList>
            <person name="Liu Q."/>
            <person name="Xin Y.-H."/>
        </authorList>
    </citation>
    <scope>NUCLEOTIDE SEQUENCE [LARGE SCALE GENOMIC DNA]</scope>
    <source>
        <strain evidence="8 9">MDT2-1-1</strain>
    </source>
</reference>